<dbReference type="Gene3D" id="3.90.1150.10">
    <property type="entry name" value="Aspartate Aminotransferase, domain 1"/>
    <property type="match status" value="1"/>
</dbReference>
<dbReference type="GO" id="GO:0005777">
    <property type="term" value="C:peroxisome"/>
    <property type="evidence" value="ECO:0007669"/>
    <property type="project" value="TreeGrafter"/>
</dbReference>
<dbReference type="AlphaFoldDB" id="A0AA35SJC4"/>
<dbReference type="Proteomes" id="UP001174909">
    <property type="component" value="Unassembled WGS sequence"/>
</dbReference>
<evidence type="ECO:0000256" key="2">
    <source>
        <dbReference type="ARBA" id="ARBA00022898"/>
    </source>
</evidence>
<proteinExistence type="predicted"/>
<dbReference type="GO" id="GO:0008453">
    <property type="term" value="F:alanine-glyoxylate transaminase activity"/>
    <property type="evidence" value="ECO:0007669"/>
    <property type="project" value="TreeGrafter"/>
</dbReference>
<dbReference type="InterPro" id="IPR015424">
    <property type="entry name" value="PyrdxlP-dep_Trfase"/>
</dbReference>
<dbReference type="PANTHER" id="PTHR21152:SF40">
    <property type="entry name" value="ALANINE--GLYOXYLATE AMINOTRANSFERASE"/>
    <property type="match status" value="1"/>
</dbReference>
<evidence type="ECO:0000313" key="3">
    <source>
        <dbReference type="EMBL" id="CAI8031170.1"/>
    </source>
</evidence>
<dbReference type="PANTHER" id="PTHR21152">
    <property type="entry name" value="AMINOTRANSFERASE CLASS V"/>
    <property type="match status" value="1"/>
</dbReference>
<keyword evidence="2" id="KW-0663">Pyridoxal phosphate</keyword>
<dbReference type="GO" id="GO:0004760">
    <property type="term" value="F:L-serine-pyruvate transaminase activity"/>
    <property type="evidence" value="ECO:0007669"/>
    <property type="project" value="TreeGrafter"/>
</dbReference>
<dbReference type="SUPFAM" id="SSF53383">
    <property type="entry name" value="PLP-dependent transferases"/>
    <property type="match status" value="1"/>
</dbReference>
<dbReference type="InterPro" id="IPR015422">
    <property type="entry name" value="PyrdxlP-dep_Trfase_small"/>
</dbReference>
<gene>
    <name evidence="3" type="ORF">GBAR_LOCUS17688</name>
</gene>
<protein>
    <submittedName>
        <fullName evidence="3">Serine-pyruvate aminotransferase</fullName>
    </submittedName>
</protein>
<dbReference type="EMBL" id="CASHTH010002521">
    <property type="protein sequence ID" value="CAI8031170.1"/>
    <property type="molecule type" value="Genomic_DNA"/>
</dbReference>
<evidence type="ECO:0000313" key="4">
    <source>
        <dbReference type="Proteomes" id="UP001174909"/>
    </source>
</evidence>
<name>A0AA35SJC4_GEOBA</name>
<comment type="cofactor">
    <cofactor evidence="1">
        <name>pyridoxal 5'-phosphate</name>
        <dbReference type="ChEBI" id="CHEBI:597326"/>
    </cofactor>
</comment>
<comment type="caution">
    <text evidence="3">The sequence shown here is derived from an EMBL/GenBank/DDBJ whole genome shotgun (WGS) entry which is preliminary data.</text>
</comment>
<keyword evidence="3" id="KW-0032">Aminotransferase</keyword>
<reference evidence="3" key="1">
    <citation type="submission" date="2023-03" db="EMBL/GenBank/DDBJ databases">
        <authorList>
            <person name="Steffen K."/>
            <person name="Cardenas P."/>
        </authorList>
    </citation>
    <scope>NUCLEOTIDE SEQUENCE</scope>
</reference>
<accession>A0AA35SJC4</accession>
<evidence type="ECO:0000256" key="1">
    <source>
        <dbReference type="ARBA" id="ARBA00001933"/>
    </source>
</evidence>
<sequence length="112" mass="12218">MEEGLEGVFGRHAAIGQLTRDRIRELGLELLVSDERYASNTVTAVKMPEGIDGRALMGRMRTEKNVVLAGGQGKLSSSIFRIGHLGHVTEDDIEEVIDALKDLLPEVGFRAS</sequence>
<organism evidence="3 4">
    <name type="scientific">Geodia barretti</name>
    <name type="common">Barrett's horny sponge</name>
    <dbReference type="NCBI Taxonomy" id="519541"/>
    <lineage>
        <taxon>Eukaryota</taxon>
        <taxon>Metazoa</taxon>
        <taxon>Porifera</taxon>
        <taxon>Demospongiae</taxon>
        <taxon>Heteroscleromorpha</taxon>
        <taxon>Tetractinellida</taxon>
        <taxon>Astrophorina</taxon>
        <taxon>Geodiidae</taxon>
        <taxon>Geodia</taxon>
    </lineage>
</organism>
<keyword evidence="4" id="KW-1185">Reference proteome</keyword>
<keyword evidence="3" id="KW-0808">Transferase</keyword>
<dbReference type="GO" id="GO:0019265">
    <property type="term" value="P:glycine biosynthetic process, by transamination of glyoxylate"/>
    <property type="evidence" value="ECO:0007669"/>
    <property type="project" value="TreeGrafter"/>
</dbReference>